<evidence type="ECO:0000256" key="2">
    <source>
        <dbReference type="ARBA" id="ARBA00004496"/>
    </source>
</evidence>
<keyword evidence="4" id="KW-0963">Cytoplasm</keyword>
<dbReference type="Pfam" id="PF16672">
    <property type="entry name" value="LAMTOR5"/>
    <property type="match status" value="1"/>
</dbReference>
<evidence type="ECO:0000313" key="8">
    <source>
        <dbReference type="Proteomes" id="UP001295423"/>
    </source>
</evidence>
<dbReference type="InterPro" id="IPR024135">
    <property type="entry name" value="LAMTOR5"/>
</dbReference>
<protein>
    <recommendedName>
        <fullName evidence="6">Late endosomal/lysosomal adaptor and MAPK and MTOR activator 5</fullName>
    </recommendedName>
</protein>
<dbReference type="GO" id="GO:0071986">
    <property type="term" value="C:Ragulator complex"/>
    <property type="evidence" value="ECO:0007669"/>
    <property type="project" value="InterPro"/>
</dbReference>
<keyword evidence="5" id="KW-0458">Lysosome</keyword>
<accession>A0AAD2FUH6</accession>
<dbReference type="GO" id="GO:1904263">
    <property type="term" value="P:positive regulation of TORC1 signaling"/>
    <property type="evidence" value="ECO:0007669"/>
    <property type="project" value="TreeGrafter"/>
</dbReference>
<dbReference type="EMBL" id="CAKOGP040001803">
    <property type="protein sequence ID" value="CAJ1952542.1"/>
    <property type="molecule type" value="Genomic_DNA"/>
</dbReference>
<evidence type="ECO:0000256" key="3">
    <source>
        <dbReference type="ARBA" id="ARBA00007795"/>
    </source>
</evidence>
<dbReference type="GO" id="GO:0005764">
    <property type="term" value="C:lysosome"/>
    <property type="evidence" value="ECO:0007669"/>
    <property type="project" value="UniProtKB-SubCell"/>
</dbReference>
<keyword evidence="8" id="KW-1185">Reference proteome</keyword>
<evidence type="ECO:0000256" key="4">
    <source>
        <dbReference type="ARBA" id="ARBA00022490"/>
    </source>
</evidence>
<reference evidence="7" key="1">
    <citation type="submission" date="2023-08" db="EMBL/GenBank/DDBJ databases">
        <authorList>
            <person name="Audoor S."/>
            <person name="Bilcke G."/>
        </authorList>
    </citation>
    <scope>NUCLEOTIDE SEQUENCE</scope>
</reference>
<evidence type="ECO:0000313" key="7">
    <source>
        <dbReference type="EMBL" id="CAJ1952542.1"/>
    </source>
</evidence>
<evidence type="ECO:0000256" key="6">
    <source>
        <dbReference type="ARBA" id="ARBA00032692"/>
    </source>
</evidence>
<evidence type="ECO:0000256" key="5">
    <source>
        <dbReference type="ARBA" id="ARBA00023228"/>
    </source>
</evidence>
<dbReference type="PANTHER" id="PTHR13342:SF2">
    <property type="entry name" value="RAGULATOR COMPLEX PROTEIN LAMTOR5"/>
    <property type="match status" value="1"/>
</dbReference>
<comment type="caution">
    <text evidence="7">The sequence shown here is derived from an EMBL/GenBank/DDBJ whole genome shotgun (WGS) entry which is preliminary data.</text>
</comment>
<dbReference type="PANTHER" id="PTHR13342">
    <property type="entry name" value="RAGULATOR COMPLEX PROTEIN LAMTOR5"/>
    <property type="match status" value="1"/>
</dbReference>
<proteinExistence type="inferred from homology"/>
<dbReference type="Proteomes" id="UP001295423">
    <property type="component" value="Unassembled WGS sequence"/>
</dbReference>
<name>A0AAD2FUH6_9STRA</name>
<comment type="similarity">
    <text evidence="3">Belongs to the LAMTOR5 family.</text>
</comment>
<comment type="subcellular location">
    <subcellularLocation>
        <location evidence="2">Cytoplasm</location>
    </subcellularLocation>
    <subcellularLocation>
        <location evidence="1">Lysosome</location>
    </subcellularLocation>
</comment>
<dbReference type="Gene3D" id="3.30.450.30">
    <property type="entry name" value="Dynein light chain 2a, cytoplasmic"/>
    <property type="match status" value="1"/>
</dbReference>
<gene>
    <name evidence="7" type="ORF">CYCCA115_LOCUS13605</name>
</gene>
<evidence type="ECO:0000256" key="1">
    <source>
        <dbReference type="ARBA" id="ARBA00004371"/>
    </source>
</evidence>
<dbReference type="GO" id="GO:0071230">
    <property type="term" value="P:cellular response to amino acid stimulus"/>
    <property type="evidence" value="ECO:0007669"/>
    <property type="project" value="TreeGrafter"/>
</dbReference>
<dbReference type="GO" id="GO:0005085">
    <property type="term" value="F:guanyl-nucleotide exchange factor activity"/>
    <property type="evidence" value="ECO:0007669"/>
    <property type="project" value="TreeGrafter"/>
</dbReference>
<organism evidence="7 8">
    <name type="scientific">Cylindrotheca closterium</name>
    <dbReference type="NCBI Taxonomy" id="2856"/>
    <lineage>
        <taxon>Eukaryota</taxon>
        <taxon>Sar</taxon>
        <taxon>Stramenopiles</taxon>
        <taxon>Ochrophyta</taxon>
        <taxon>Bacillariophyta</taxon>
        <taxon>Bacillariophyceae</taxon>
        <taxon>Bacillariophycidae</taxon>
        <taxon>Bacillariales</taxon>
        <taxon>Bacillariaceae</taxon>
        <taxon>Cylindrotheca</taxon>
    </lineage>
</organism>
<sequence>MQQKSTQTSRLVDNLLTGDRAELEGISCNDPSGLCLLSKGTMTSANNSGIYTTLVRLAAQLQTQQGNVEVPLISIETKSYSIMVKEYDGHAVAMKVPRTAANDETDE</sequence>
<dbReference type="AlphaFoldDB" id="A0AAD2FUH6"/>